<protein>
    <recommendedName>
        <fullName evidence="4">Lipoprotein</fullName>
    </recommendedName>
</protein>
<dbReference type="RefSeq" id="WP_097319119.1">
    <property type="nucleotide sequence ID" value="NZ_OBDY01000002.1"/>
</dbReference>
<evidence type="ECO:0000256" key="1">
    <source>
        <dbReference type="SAM" id="SignalP"/>
    </source>
</evidence>
<gene>
    <name evidence="2" type="ORF">SAMN05421748_102378</name>
</gene>
<feature type="chain" id="PRO_5038554608" description="Lipoprotein" evidence="1">
    <location>
        <begin position="26"/>
        <end position="169"/>
    </location>
</feature>
<dbReference type="Proteomes" id="UP000219612">
    <property type="component" value="Unassembled WGS sequence"/>
</dbReference>
<accession>A0A285GPZ2</accession>
<name>A0A285GPZ2_9ACTN</name>
<feature type="signal peptide" evidence="1">
    <location>
        <begin position="1"/>
        <end position="25"/>
    </location>
</feature>
<keyword evidence="3" id="KW-1185">Reference proteome</keyword>
<dbReference type="EMBL" id="OBDY01000002">
    <property type="protein sequence ID" value="SNY25632.1"/>
    <property type="molecule type" value="Genomic_DNA"/>
</dbReference>
<organism evidence="2 3">
    <name type="scientific">Paractinoplanes atraurantiacus</name>
    <dbReference type="NCBI Taxonomy" id="1036182"/>
    <lineage>
        <taxon>Bacteria</taxon>
        <taxon>Bacillati</taxon>
        <taxon>Actinomycetota</taxon>
        <taxon>Actinomycetes</taxon>
        <taxon>Micromonosporales</taxon>
        <taxon>Micromonosporaceae</taxon>
        <taxon>Paractinoplanes</taxon>
    </lineage>
</organism>
<dbReference type="AlphaFoldDB" id="A0A285GPZ2"/>
<evidence type="ECO:0008006" key="4">
    <source>
        <dbReference type="Google" id="ProtNLM"/>
    </source>
</evidence>
<keyword evidence="1" id="KW-0732">Signal</keyword>
<dbReference type="OrthoDB" id="3393679at2"/>
<proteinExistence type="predicted"/>
<dbReference type="PROSITE" id="PS51257">
    <property type="entry name" value="PROKAR_LIPOPROTEIN"/>
    <property type="match status" value="1"/>
</dbReference>
<evidence type="ECO:0000313" key="2">
    <source>
        <dbReference type="EMBL" id="SNY25632.1"/>
    </source>
</evidence>
<sequence length="169" mass="17500">MFRRETATWRAGRALSVAVAATVTAGCTAPGAVREGDPVAGPEWNTSLRYGPGSAGDARPASLSAVTVQEHPLFDRLLFSYGGSRPGYRVSYRGADGRTLTVTLKDIHGDAGDGARAQLPAIREVRSADAADGVIRTSVTVAEAGLPFRVGLDVGSFYVDVAHPGAATS</sequence>
<evidence type="ECO:0000313" key="3">
    <source>
        <dbReference type="Proteomes" id="UP000219612"/>
    </source>
</evidence>
<reference evidence="2 3" key="1">
    <citation type="submission" date="2017-09" db="EMBL/GenBank/DDBJ databases">
        <authorList>
            <person name="Ehlers B."/>
            <person name="Leendertz F.H."/>
        </authorList>
    </citation>
    <scope>NUCLEOTIDE SEQUENCE [LARGE SCALE GENOMIC DNA]</scope>
    <source>
        <strain evidence="2 3">CGMCC 4.6857</strain>
    </source>
</reference>